<evidence type="ECO:0000313" key="2">
    <source>
        <dbReference type="Proteomes" id="UP000541857"/>
    </source>
</evidence>
<gene>
    <name evidence="1" type="ORF">H3Z82_18030</name>
</gene>
<organism evidence="1 2">
    <name type="scientific">Gelidibacter maritimus</name>
    <dbReference type="NCBI Taxonomy" id="2761487"/>
    <lineage>
        <taxon>Bacteria</taxon>
        <taxon>Pseudomonadati</taxon>
        <taxon>Bacteroidota</taxon>
        <taxon>Flavobacteriia</taxon>
        <taxon>Flavobacteriales</taxon>
        <taxon>Flavobacteriaceae</taxon>
        <taxon>Gelidibacter</taxon>
    </lineage>
</organism>
<dbReference type="Proteomes" id="UP000541857">
    <property type="component" value="Unassembled WGS sequence"/>
</dbReference>
<comment type="caution">
    <text evidence="1">The sequence shown here is derived from an EMBL/GenBank/DDBJ whole genome shotgun (WGS) entry which is preliminary data.</text>
</comment>
<dbReference type="PROSITE" id="PS51257">
    <property type="entry name" value="PROKAR_LIPOPROTEIN"/>
    <property type="match status" value="1"/>
</dbReference>
<keyword evidence="2" id="KW-1185">Reference proteome</keyword>
<name>A0A7W2M8H4_9FLAO</name>
<protein>
    <submittedName>
        <fullName evidence="1">DUF4861 domain-containing protein</fullName>
    </submittedName>
</protein>
<proteinExistence type="predicted"/>
<sequence>MQPYKYVLLFAFFGLLASCSGQEKAKTITVKNSSDNDRTFETVELTKELLKVDELSNVGIKNRDTQTLLVTQTIDSDGDGTLDLIIFQPEIKANSEQVFEIVSITGAERPEAPELCYSRFVPERTDDYAWENDRVAFRVYGPVAQQMIEENIPGGTLSSGVDAWLKRVEYPIINKWYKKASDGTGDYHEDTGEGLDNFHVGPSRGVGGIAVKVDTVYYISKNFTKWRTITTGPLRTSFYLEYANWDAAGNEITESKVISLDLGQNFSKYEMNIKGTDEISAGLTLHDKKGVVSGDKGKGWLSYWEPIDDSEIGIAIVASKKYFNDFETYDVEVKDLSNAYAHLNVIDNKVVYYAGFTWKKSKQFPTKEIWESHLDRFSEQINNPLTVTLD</sequence>
<dbReference type="EMBL" id="JACGLT010000022">
    <property type="protein sequence ID" value="MBA6154624.1"/>
    <property type="molecule type" value="Genomic_DNA"/>
</dbReference>
<evidence type="ECO:0000313" key="1">
    <source>
        <dbReference type="EMBL" id="MBA6154624.1"/>
    </source>
</evidence>
<dbReference type="Pfam" id="PF16153">
    <property type="entry name" value="DUF4861"/>
    <property type="match status" value="1"/>
</dbReference>
<dbReference type="AlphaFoldDB" id="A0A7W2M8H4"/>
<reference evidence="1 2" key="1">
    <citation type="submission" date="2020-07" db="EMBL/GenBank/DDBJ databases">
        <title>Bacterium isolated from marine sediment.</title>
        <authorList>
            <person name="Shang D."/>
        </authorList>
    </citation>
    <scope>NUCLEOTIDE SEQUENCE [LARGE SCALE GENOMIC DNA]</scope>
    <source>
        <strain evidence="1 2">F6074</strain>
    </source>
</reference>
<dbReference type="InterPro" id="IPR032342">
    <property type="entry name" value="DUF4861"/>
</dbReference>
<accession>A0A7W2M8H4</accession>